<comment type="caution">
    <text evidence="2">The sequence shown here is derived from an EMBL/GenBank/DDBJ whole genome shotgun (WGS) entry which is preliminary data.</text>
</comment>
<dbReference type="GeneID" id="68106549"/>
<accession>A0AA88GW60</accession>
<dbReference type="EMBL" id="PYSW02000007">
    <property type="protein sequence ID" value="KAG2389536.1"/>
    <property type="molecule type" value="Genomic_DNA"/>
</dbReference>
<protein>
    <submittedName>
        <fullName evidence="2">Uncharacterized protein</fullName>
    </submittedName>
</protein>
<reference evidence="2 3" key="1">
    <citation type="journal article" date="2018" name="BMC Genomics">
        <title>The genome of Naegleria lovaniensis, the basis for a comparative approach to unravel pathogenicity factors of the human pathogenic amoeba N. fowleri.</title>
        <authorList>
            <person name="Liechti N."/>
            <person name="Schurch N."/>
            <person name="Bruggmann R."/>
            <person name="Wittwer M."/>
        </authorList>
    </citation>
    <scope>NUCLEOTIDE SEQUENCE [LARGE SCALE GENOMIC DNA]</scope>
    <source>
        <strain evidence="2 3">ATCC 30569</strain>
    </source>
</reference>
<name>A0AA88GW60_NAELO</name>
<evidence type="ECO:0000313" key="2">
    <source>
        <dbReference type="EMBL" id="KAG2389536.1"/>
    </source>
</evidence>
<organism evidence="2 3">
    <name type="scientific">Naegleria lovaniensis</name>
    <name type="common">Amoeba</name>
    <dbReference type="NCBI Taxonomy" id="51637"/>
    <lineage>
        <taxon>Eukaryota</taxon>
        <taxon>Discoba</taxon>
        <taxon>Heterolobosea</taxon>
        <taxon>Tetramitia</taxon>
        <taxon>Eutetramitia</taxon>
        <taxon>Vahlkampfiidae</taxon>
        <taxon>Naegleria</taxon>
    </lineage>
</organism>
<feature type="region of interest" description="Disordered" evidence="1">
    <location>
        <begin position="1"/>
        <end position="24"/>
    </location>
</feature>
<dbReference type="AlphaFoldDB" id="A0AA88GW60"/>
<evidence type="ECO:0000256" key="1">
    <source>
        <dbReference type="SAM" id="MobiDB-lite"/>
    </source>
</evidence>
<keyword evidence="3" id="KW-1185">Reference proteome</keyword>
<feature type="compositionally biased region" description="Low complexity" evidence="1">
    <location>
        <begin position="14"/>
        <end position="23"/>
    </location>
</feature>
<dbReference type="RefSeq" id="XP_044553528.1">
    <property type="nucleotide sequence ID" value="XM_044690045.1"/>
</dbReference>
<dbReference type="Proteomes" id="UP000816034">
    <property type="component" value="Unassembled WGS sequence"/>
</dbReference>
<proteinExistence type="predicted"/>
<sequence length="125" mass="13844">MFASESGDQKSVESNSNSSTSTTIAAIPCKGCGKKANFLIVLDDDELECACGEPWEVPLDWYYCSKRCYSKNSYWMLQGSSLLVQDECNGCGCPQFFAVGVTMVPITREMIEDYAKEKSSSEEED</sequence>
<gene>
    <name evidence="2" type="ORF">C9374_014096</name>
</gene>
<evidence type="ECO:0000313" key="3">
    <source>
        <dbReference type="Proteomes" id="UP000816034"/>
    </source>
</evidence>